<dbReference type="HOGENOM" id="CLU_2637328_0_0_1"/>
<keyword evidence="2" id="KW-1185">Reference proteome</keyword>
<evidence type="ECO:0000313" key="1">
    <source>
        <dbReference type="Ensembl" id="ENSCINP00000011623.3"/>
    </source>
</evidence>
<accession>F7ATU2</accession>
<protein>
    <submittedName>
        <fullName evidence="1">Uncharacterized protein</fullName>
    </submittedName>
</protein>
<dbReference type="EMBL" id="EAAA01000293">
    <property type="status" value="NOT_ANNOTATED_CDS"/>
    <property type="molecule type" value="Genomic_DNA"/>
</dbReference>
<dbReference type="InParanoid" id="F7ATU2"/>
<dbReference type="AlphaFoldDB" id="F7ATU2"/>
<name>F7ATU2_CIOIN</name>
<dbReference type="Ensembl" id="ENSCINT00000011623.3">
    <property type="protein sequence ID" value="ENSCINP00000011623.3"/>
    <property type="gene ID" value="ENSCING00000018745.1"/>
</dbReference>
<dbReference type="Proteomes" id="UP000008144">
    <property type="component" value="Chromosome 1"/>
</dbReference>
<sequence length="77" mass="9266">MQNKHHLPIFPPQQSPPRAYRSLFELPCLWIESMNTGPLFQETHHSHLHRTVRTRHHHQNSHNFCCCVLFYAEPLRK</sequence>
<evidence type="ECO:0000313" key="2">
    <source>
        <dbReference type="Proteomes" id="UP000008144"/>
    </source>
</evidence>
<organism evidence="1 2">
    <name type="scientific">Ciona intestinalis</name>
    <name type="common">Transparent sea squirt</name>
    <name type="synonym">Ascidia intestinalis</name>
    <dbReference type="NCBI Taxonomy" id="7719"/>
    <lineage>
        <taxon>Eukaryota</taxon>
        <taxon>Metazoa</taxon>
        <taxon>Chordata</taxon>
        <taxon>Tunicata</taxon>
        <taxon>Ascidiacea</taxon>
        <taxon>Phlebobranchia</taxon>
        <taxon>Cionidae</taxon>
        <taxon>Ciona</taxon>
    </lineage>
</organism>
<reference evidence="1" key="2">
    <citation type="journal article" date="2008" name="Genome Biol.">
        <title>Improved genome assembly and evidence-based global gene model set for the chordate Ciona intestinalis: new insight into intron and operon populations.</title>
        <authorList>
            <person name="Satou Y."/>
            <person name="Mineta K."/>
            <person name="Ogasawara M."/>
            <person name="Sasakura Y."/>
            <person name="Shoguchi E."/>
            <person name="Ueno K."/>
            <person name="Yamada L."/>
            <person name="Matsumoto J."/>
            <person name="Wasserscheid J."/>
            <person name="Dewar K."/>
            <person name="Wiley G.B."/>
            <person name="Macmil S.L."/>
            <person name="Roe B.A."/>
            <person name="Zeller R.W."/>
            <person name="Hastings K.E."/>
            <person name="Lemaire P."/>
            <person name="Lindquist E."/>
            <person name="Endo T."/>
            <person name="Hotta K."/>
            <person name="Inaba K."/>
        </authorList>
    </citation>
    <scope>NUCLEOTIDE SEQUENCE [LARGE SCALE GENOMIC DNA]</scope>
    <source>
        <strain evidence="1">wild type</strain>
    </source>
</reference>
<proteinExistence type="predicted"/>
<reference evidence="2" key="1">
    <citation type="journal article" date="2002" name="Science">
        <title>The draft genome of Ciona intestinalis: insights into chordate and vertebrate origins.</title>
        <authorList>
            <person name="Dehal P."/>
            <person name="Satou Y."/>
            <person name="Campbell R.K."/>
            <person name="Chapman J."/>
            <person name="Degnan B."/>
            <person name="De Tomaso A."/>
            <person name="Davidson B."/>
            <person name="Di Gregorio A."/>
            <person name="Gelpke M."/>
            <person name="Goodstein D.M."/>
            <person name="Harafuji N."/>
            <person name="Hastings K.E."/>
            <person name="Ho I."/>
            <person name="Hotta K."/>
            <person name="Huang W."/>
            <person name="Kawashima T."/>
            <person name="Lemaire P."/>
            <person name="Martinez D."/>
            <person name="Meinertzhagen I.A."/>
            <person name="Necula S."/>
            <person name="Nonaka M."/>
            <person name="Putnam N."/>
            <person name="Rash S."/>
            <person name="Saiga H."/>
            <person name="Satake M."/>
            <person name="Terry A."/>
            <person name="Yamada L."/>
            <person name="Wang H.G."/>
            <person name="Awazu S."/>
            <person name="Azumi K."/>
            <person name="Boore J."/>
            <person name="Branno M."/>
            <person name="Chin-Bow S."/>
            <person name="DeSantis R."/>
            <person name="Doyle S."/>
            <person name="Francino P."/>
            <person name="Keys D.N."/>
            <person name="Haga S."/>
            <person name="Hayashi H."/>
            <person name="Hino K."/>
            <person name="Imai K.S."/>
            <person name="Inaba K."/>
            <person name="Kano S."/>
            <person name="Kobayashi K."/>
            <person name="Kobayashi M."/>
            <person name="Lee B.I."/>
            <person name="Makabe K.W."/>
            <person name="Manohar C."/>
            <person name="Matassi G."/>
            <person name="Medina M."/>
            <person name="Mochizuki Y."/>
            <person name="Mount S."/>
            <person name="Morishita T."/>
            <person name="Miura S."/>
            <person name="Nakayama A."/>
            <person name="Nishizaka S."/>
            <person name="Nomoto H."/>
            <person name="Ohta F."/>
            <person name="Oishi K."/>
            <person name="Rigoutsos I."/>
            <person name="Sano M."/>
            <person name="Sasaki A."/>
            <person name="Sasakura Y."/>
            <person name="Shoguchi E."/>
            <person name="Shin-i T."/>
            <person name="Spagnuolo A."/>
            <person name="Stainier D."/>
            <person name="Suzuki M.M."/>
            <person name="Tassy O."/>
            <person name="Takatori N."/>
            <person name="Tokuoka M."/>
            <person name="Yagi K."/>
            <person name="Yoshizaki F."/>
            <person name="Wada S."/>
            <person name="Zhang C."/>
            <person name="Hyatt P.D."/>
            <person name="Larimer F."/>
            <person name="Detter C."/>
            <person name="Doggett N."/>
            <person name="Glavina T."/>
            <person name="Hawkins T."/>
            <person name="Richardson P."/>
            <person name="Lucas S."/>
            <person name="Kohara Y."/>
            <person name="Levine M."/>
            <person name="Satoh N."/>
            <person name="Rokhsar D.S."/>
        </authorList>
    </citation>
    <scope>NUCLEOTIDE SEQUENCE [LARGE SCALE GENOMIC DNA]</scope>
</reference>
<reference evidence="1" key="3">
    <citation type="submission" date="2025-08" db="UniProtKB">
        <authorList>
            <consortium name="Ensembl"/>
        </authorList>
    </citation>
    <scope>IDENTIFICATION</scope>
</reference>
<reference evidence="1" key="4">
    <citation type="submission" date="2025-09" db="UniProtKB">
        <authorList>
            <consortium name="Ensembl"/>
        </authorList>
    </citation>
    <scope>IDENTIFICATION</scope>
</reference>